<dbReference type="SMART" id="SM00226">
    <property type="entry name" value="LMWPc"/>
    <property type="match status" value="1"/>
</dbReference>
<dbReference type="CDD" id="cd16343">
    <property type="entry name" value="LMWPTP"/>
    <property type="match status" value="1"/>
</dbReference>
<dbReference type="PANTHER" id="PTHR11717">
    <property type="entry name" value="LOW MOLECULAR WEIGHT PROTEIN TYROSINE PHOSPHATASE"/>
    <property type="match status" value="1"/>
</dbReference>
<feature type="domain" description="Phosphotyrosine protein phosphatase I" evidence="5">
    <location>
        <begin position="19"/>
        <end position="166"/>
    </location>
</feature>
<keyword evidence="4" id="KW-0904">Protein phosphatase</keyword>
<dbReference type="Pfam" id="PF01451">
    <property type="entry name" value="LMWPc"/>
    <property type="match status" value="1"/>
</dbReference>
<organism evidence="6 7">
    <name type="scientific">Rhodoplanes azumiensis</name>
    <dbReference type="NCBI Taxonomy" id="1897628"/>
    <lineage>
        <taxon>Bacteria</taxon>
        <taxon>Pseudomonadati</taxon>
        <taxon>Pseudomonadota</taxon>
        <taxon>Alphaproteobacteria</taxon>
        <taxon>Hyphomicrobiales</taxon>
        <taxon>Nitrobacteraceae</taxon>
        <taxon>Rhodoplanes</taxon>
    </lineage>
</organism>
<dbReference type="InterPro" id="IPR023485">
    <property type="entry name" value="Ptyr_pPase"/>
</dbReference>
<evidence type="ECO:0000256" key="1">
    <source>
        <dbReference type="ARBA" id="ARBA00011063"/>
    </source>
</evidence>
<dbReference type="Proteomes" id="UP001597314">
    <property type="component" value="Unassembled WGS sequence"/>
</dbReference>
<dbReference type="EMBL" id="JBHUIW010000020">
    <property type="protein sequence ID" value="MFD2183827.1"/>
    <property type="molecule type" value="Genomic_DNA"/>
</dbReference>
<proteinExistence type="inferred from homology"/>
<dbReference type="InterPro" id="IPR050438">
    <property type="entry name" value="LMW_PTPase"/>
</dbReference>
<dbReference type="InterPro" id="IPR017867">
    <property type="entry name" value="Tyr_phospatase_low_mol_wt"/>
</dbReference>
<reference evidence="7" key="1">
    <citation type="journal article" date="2019" name="Int. J. Syst. Evol. Microbiol.">
        <title>The Global Catalogue of Microorganisms (GCM) 10K type strain sequencing project: providing services to taxonomists for standard genome sequencing and annotation.</title>
        <authorList>
            <consortium name="The Broad Institute Genomics Platform"/>
            <consortium name="The Broad Institute Genome Sequencing Center for Infectious Disease"/>
            <person name="Wu L."/>
            <person name="Ma J."/>
        </authorList>
    </citation>
    <scope>NUCLEOTIDE SEQUENCE [LARGE SCALE GENOMIC DNA]</scope>
    <source>
        <strain evidence="7">CGMCC 1.6774</strain>
    </source>
</reference>
<dbReference type="InterPro" id="IPR036196">
    <property type="entry name" value="Ptyr_pPase_sf"/>
</dbReference>
<sequence length="170" mass="18314">MAPSNRIEGHPVSPQPQKPAVLFVCLGNICRSPLAEAAFRVEAARLGLDVEIDSAGTGSWHVGEPPDRRAQAVARRYGVDIGRCRARQVTREDFSRFTHVVALDESVLVTLRRLRPRDAAAEVALLLDYVDGRAGESVADPYYGGDDGFETTWADVTSGAAALARRIVGG</sequence>
<evidence type="ECO:0000313" key="6">
    <source>
        <dbReference type="EMBL" id="MFD2183827.1"/>
    </source>
</evidence>
<dbReference type="PRINTS" id="PR00719">
    <property type="entry name" value="LMWPTPASE"/>
</dbReference>
<evidence type="ECO:0000256" key="2">
    <source>
        <dbReference type="ARBA" id="ARBA00013064"/>
    </source>
</evidence>
<dbReference type="GO" id="GO:0004725">
    <property type="term" value="F:protein tyrosine phosphatase activity"/>
    <property type="evidence" value="ECO:0007669"/>
    <property type="project" value="UniProtKB-EC"/>
</dbReference>
<evidence type="ECO:0000259" key="5">
    <source>
        <dbReference type="SMART" id="SM00226"/>
    </source>
</evidence>
<evidence type="ECO:0000313" key="7">
    <source>
        <dbReference type="Proteomes" id="UP001597314"/>
    </source>
</evidence>
<dbReference type="RefSeq" id="WP_378478976.1">
    <property type="nucleotide sequence ID" value="NZ_JBHUIW010000020.1"/>
</dbReference>
<evidence type="ECO:0000256" key="4">
    <source>
        <dbReference type="ARBA" id="ARBA00022912"/>
    </source>
</evidence>
<keyword evidence="7" id="KW-1185">Reference proteome</keyword>
<dbReference type="EC" id="3.1.3.48" evidence="2"/>
<dbReference type="Gene3D" id="3.40.50.2300">
    <property type="match status" value="1"/>
</dbReference>
<dbReference type="SUPFAM" id="SSF52788">
    <property type="entry name" value="Phosphotyrosine protein phosphatases I"/>
    <property type="match status" value="1"/>
</dbReference>
<comment type="caution">
    <text evidence="6">The sequence shown here is derived from an EMBL/GenBank/DDBJ whole genome shotgun (WGS) entry which is preliminary data.</text>
</comment>
<comment type="similarity">
    <text evidence="1">Belongs to the low molecular weight phosphotyrosine protein phosphatase family.</text>
</comment>
<evidence type="ECO:0000256" key="3">
    <source>
        <dbReference type="ARBA" id="ARBA00022801"/>
    </source>
</evidence>
<keyword evidence="3 6" id="KW-0378">Hydrolase</keyword>
<dbReference type="PANTHER" id="PTHR11717:SF7">
    <property type="entry name" value="LOW MOLECULAR WEIGHT PHOSPHOTYROSINE PROTEIN PHOSPHATASE"/>
    <property type="match status" value="1"/>
</dbReference>
<gene>
    <name evidence="6" type="ORF">ACFSOX_16855</name>
</gene>
<protein>
    <recommendedName>
        <fullName evidence="2">protein-tyrosine-phosphatase</fullName>
        <ecNumber evidence="2">3.1.3.48</ecNumber>
    </recommendedName>
</protein>
<accession>A0ABW5AP68</accession>
<name>A0ABW5AP68_9BRAD</name>